<dbReference type="InterPro" id="IPR050272">
    <property type="entry name" value="Isochorismatase-like_hydrls"/>
</dbReference>
<sequence length="216" mass="23525">MSVPAENPAAHPPGRTALMLLDFHQLILDRMPETTRHQLCRNVQSLLQSARANASSPVIHAMIGFDEELLPNSKIRPRYESQFKPLLASAPDKFAEWEGFSGGAMPASHEITVSKTPGCVSALKTPELLRFLREQHDISSVIICGVITSGAVLSTAREAADLGFVTTVVQDGCWDYAPEVHELVVRKVLPMTAWIANTDEALKLLDGTSEALDNSP</sequence>
<dbReference type="Proteomes" id="UP000315783">
    <property type="component" value="Unassembled WGS sequence"/>
</dbReference>
<dbReference type="OrthoDB" id="1739143at2759"/>
<evidence type="ECO:0000256" key="2">
    <source>
        <dbReference type="ARBA" id="ARBA00022801"/>
    </source>
</evidence>
<comment type="caution">
    <text evidence="4">The sequence shown here is derived from an EMBL/GenBank/DDBJ whole genome shotgun (WGS) entry which is preliminary data.</text>
</comment>
<gene>
    <name evidence="4" type="ORF">IF1G_10692</name>
</gene>
<evidence type="ECO:0000313" key="4">
    <source>
        <dbReference type="EMBL" id="TQV90740.1"/>
    </source>
</evidence>
<dbReference type="Gene3D" id="3.40.50.850">
    <property type="entry name" value="Isochorismatase-like"/>
    <property type="match status" value="1"/>
</dbReference>
<dbReference type="PANTHER" id="PTHR43540">
    <property type="entry name" value="PEROXYUREIDOACRYLATE/UREIDOACRYLATE AMIDOHYDROLASE-RELATED"/>
    <property type="match status" value="1"/>
</dbReference>
<dbReference type="SUPFAM" id="SSF52499">
    <property type="entry name" value="Isochorismatase-like hydrolases"/>
    <property type="match status" value="1"/>
</dbReference>
<dbReference type="Pfam" id="PF00857">
    <property type="entry name" value="Isochorismatase"/>
    <property type="match status" value="1"/>
</dbReference>
<evidence type="ECO:0000313" key="5">
    <source>
        <dbReference type="Proteomes" id="UP000315783"/>
    </source>
</evidence>
<dbReference type="GO" id="GO:0016787">
    <property type="term" value="F:hydrolase activity"/>
    <property type="evidence" value="ECO:0007669"/>
    <property type="project" value="UniProtKB-KW"/>
</dbReference>
<reference evidence="4 5" key="1">
    <citation type="journal article" date="2019" name="Appl. Microbiol. Biotechnol.">
        <title>Genome sequence of Isaria javanica and comparative genome analysis insights into family S53 peptidase evolution in fungal entomopathogens.</title>
        <authorList>
            <person name="Lin R."/>
            <person name="Zhang X."/>
            <person name="Xin B."/>
            <person name="Zou M."/>
            <person name="Gao Y."/>
            <person name="Qin F."/>
            <person name="Hu Q."/>
            <person name="Xie B."/>
            <person name="Cheng X."/>
        </authorList>
    </citation>
    <scope>NUCLEOTIDE SEQUENCE [LARGE SCALE GENOMIC DNA]</scope>
    <source>
        <strain evidence="4 5">IJ1G</strain>
    </source>
</reference>
<evidence type="ECO:0000256" key="1">
    <source>
        <dbReference type="ARBA" id="ARBA00006336"/>
    </source>
</evidence>
<name>A0A545UMR6_9HYPO</name>
<keyword evidence="2 4" id="KW-0378">Hydrolase</keyword>
<dbReference type="AlphaFoldDB" id="A0A545UMR6"/>
<organism evidence="4 5">
    <name type="scientific">Cordyceps javanica</name>
    <dbReference type="NCBI Taxonomy" id="43265"/>
    <lineage>
        <taxon>Eukaryota</taxon>
        <taxon>Fungi</taxon>
        <taxon>Dikarya</taxon>
        <taxon>Ascomycota</taxon>
        <taxon>Pezizomycotina</taxon>
        <taxon>Sordariomycetes</taxon>
        <taxon>Hypocreomycetidae</taxon>
        <taxon>Hypocreales</taxon>
        <taxon>Cordycipitaceae</taxon>
        <taxon>Cordyceps</taxon>
    </lineage>
</organism>
<dbReference type="InterPro" id="IPR000868">
    <property type="entry name" value="Isochorismatase-like_dom"/>
</dbReference>
<proteinExistence type="inferred from homology"/>
<feature type="domain" description="Isochorismatase-like" evidence="3">
    <location>
        <begin position="17"/>
        <end position="200"/>
    </location>
</feature>
<evidence type="ECO:0000259" key="3">
    <source>
        <dbReference type="Pfam" id="PF00857"/>
    </source>
</evidence>
<accession>A0A545UMR6</accession>
<keyword evidence="5" id="KW-1185">Reference proteome</keyword>
<comment type="similarity">
    <text evidence="1">Belongs to the isochorismatase family.</text>
</comment>
<protein>
    <submittedName>
        <fullName evidence="4">Hydrolase protein</fullName>
    </submittedName>
</protein>
<dbReference type="EMBL" id="SPUK01000024">
    <property type="protein sequence ID" value="TQV90740.1"/>
    <property type="molecule type" value="Genomic_DNA"/>
</dbReference>
<dbReference type="InterPro" id="IPR036380">
    <property type="entry name" value="Isochorismatase-like_sf"/>
</dbReference>